<accession>A0AC35GEA0</accession>
<evidence type="ECO:0000313" key="2">
    <source>
        <dbReference type="WBParaSite" id="PS1159_v2.g4151.t1"/>
    </source>
</evidence>
<name>A0AC35GEA0_9BILA</name>
<evidence type="ECO:0000313" key="1">
    <source>
        <dbReference type="Proteomes" id="UP000887580"/>
    </source>
</evidence>
<proteinExistence type="predicted"/>
<dbReference type="Proteomes" id="UP000887580">
    <property type="component" value="Unplaced"/>
</dbReference>
<protein>
    <submittedName>
        <fullName evidence="2">Uncharacterized protein</fullName>
    </submittedName>
</protein>
<organism evidence="1 2">
    <name type="scientific">Panagrolaimus sp. PS1159</name>
    <dbReference type="NCBI Taxonomy" id="55785"/>
    <lineage>
        <taxon>Eukaryota</taxon>
        <taxon>Metazoa</taxon>
        <taxon>Ecdysozoa</taxon>
        <taxon>Nematoda</taxon>
        <taxon>Chromadorea</taxon>
        <taxon>Rhabditida</taxon>
        <taxon>Tylenchina</taxon>
        <taxon>Panagrolaimomorpha</taxon>
        <taxon>Panagrolaimoidea</taxon>
        <taxon>Panagrolaimidae</taxon>
        <taxon>Panagrolaimus</taxon>
    </lineage>
</organism>
<dbReference type="WBParaSite" id="PS1159_v2.g4151.t1">
    <property type="protein sequence ID" value="PS1159_v2.g4151.t1"/>
    <property type="gene ID" value="PS1159_v2.g4151"/>
</dbReference>
<sequence length="189" mass="21584">MATKSDKYSFVEQSFATSENQYFNLNLNQSEKCVTSISVQSNSKPNDDKNYASDNYKEKGKLQSFNKSSKISAFKTLNEDNEDLKKRWKNENTLKTTNESTLSFHIAAYENSIASDLFGNENIAGLKKEKFGSIKTFKKCLTDAFKSQNPFEFPRQGDHRNKPEVMKFKASRQVHGLKQSPNAVSFFVK</sequence>
<reference evidence="2" key="1">
    <citation type="submission" date="2022-11" db="UniProtKB">
        <authorList>
            <consortium name="WormBaseParasite"/>
        </authorList>
    </citation>
    <scope>IDENTIFICATION</scope>
</reference>